<organism evidence="1 2">
    <name type="scientific">Thiohalophilus thiocyanatoxydans</name>
    <dbReference type="NCBI Taxonomy" id="381308"/>
    <lineage>
        <taxon>Bacteria</taxon>
        <taxon>Pseudomonadati</taxon>
        <taxon>Pseudomonadota</taxon>
        <taxon>Gammaproteobacteria</taxon>
        <taxon>Thiohalomonadales</taxon>
        <taxon>Thiohalophilaceae</taxon>
        <taxon>Thiohalophilus</taxon>
    </lineage>
</organism>
<dbReference type="InterPro" id="IPR003795">
    <property type="entry name" value="DUF192"/>
</dbReference>
<dbReference type="AlphaFoldDB" id="A0A4R8IS96"/>
<comment type="caution">
    <text evidence="1">The sequence shown here is derived from an EMBL/GenBank/DDBJ whole genome shotgun (WGS) entry which is preliminary data.</text>
</comment>
<evidence type="ECO:0008006" key="3">
    <source>
        <dbReference type="Google" id="ProtNLM"/>
    </source>
</evidence>
<keyword evidence="2" id="KW-1185">Reference proteome</keyword>
<dbReference type="PANTHER" id="PTHR37953:SF1">
    <property type="entry name" value="UPF0127 PROTEIN MJ1496"/>
    <property type="match status" value="1"/>
</dbReference>
<sequence length="149" mass="16666">MDNRGTTRRALLAGIAVSLLLVPLPGHSLEKTDLLLGGKPFRVELAVTRSEQQQGLMHRDRLPAGTGMLFILDPPRPTRFWNKNVHFPIDILYFDSNRAYLGADTHVLPCPYSDCPIYRTGQAVKYVLELPAGTHAQLNLLAGDKFIFR</sequence>
<dbReference type="EMBL" id="SOQX01000001">
    <property type="protein sequence ID" value="TDY03911.1"/>
    <property type="molecule type" value="Genomic_DNA"/>
</dbReference>
<evidence type="ECO:0000313" key="2">
    <source>
        <dbReference type="Proteomes" id="UP000294914"/>
    </source>
</evidence>
<dbReference type="Gene3D" id="2.60.120.1140">
    <property type="entry name" value="Protein of unknown function DUF192"/>
    <property type="match status" value="1"/>
</dbReference>
<dbReference type="InterPro" id="IPR038695">
    <property type="entry name" value="Saro_0823-like_sf"/>
</dbReference>
<dbReference type="PANTHER" id="PTHR37953">
    <property type="entry name" value="UPF0127 PROTEIN MJ1496"/>
    <property type="match status" value="1"/>
</dbReference>
<gene>
    <name evidence="1" type="ORF">EDC23_0282</name>
</gene>
<evidence type="ECO:0000313" key="1">
    <source>
        <dbReference type="EMBL" id="TDY03911.1"/>
    </source>
</evidence>
<dbReference type="Proteomes" id="UP000294914">
    <property type="component" value="Unassembled WGS sequence"/>
</dbReference>
<reference evidence="1 2" key="1">
    <citation type="submission" date="2019-03" db="EMBL/GenBank/DDBJ databases">
        <title>Genomic Encyclopedia of Type Strains, Phase IV (KMG-IV): sequencing the most valuable type-strain genomes for metagenomic binning, comparative biology and taxonomic classification.</title>
        <authorList>
            <person name="Goeker M."/>
        </authorList>
    </citation>
    <scope>NUCLEOTIDE SEQUENCE [LARGE SCALE GENOMIC DNA]</scope>
    <source>
        <strain evidence="1 2">DSM 16326</strain>
    </source>
</reference>
<proteinExistence type="predicted"/>
<name>A0A4R8IS96_9GAMM</name>
<dbReference type="Pfam" id="PF02643">
    <property type="entry name" value="DUF192"/>
    <property type="match status" value="1"/>
</dbReference>
<protein>
    <recommendedName>
        <fullName evidence="3">DUF192 domain-containing protein</fullName>
    </recommendedName>
</protein>
<accession>A0A4R8IS96</accession>